<dbReference type="InterPro" id="IPR000060">
    <property type="entry name" value="BCCT_transptr"/>
</dbReference>
<comment type="subcellular location">
    <subcellularLocation>
        <location evidence="1">Cell membrane</location>
        <topology evidence="1">Multi-pass membrane protein</topology>
    </subcellularLocation>
</comment>
<evidence type="ECO:0000256" key="3">
    <source>
        <dbReference type="ARBA" id="ARBA00022475"/>
    </source>
</evidence>
<sequence length="571" mass="63769">MTQNKHSDNERAKDAINITIFHWGIHGWIAYTLVGLILAFLSHRKGMPMTMRSCFYQAIGERIYGTFGDMVDILSIVCTMFGVCTSLGLGVIQLNAGFSRLNPSIGESKENQVIIIWCITAMATASVVSGVKLGIRRLSEICFSVGIFMYLIVLFYGDTWYFLNVFVQSIGYYLQTFIQLGFHTDAFAQAGNAPDEKQAPDWMNSWTIFYWGWWISWSPFVGIFIAKISRGRTIKEFITYTLTIPVTYIVMWFSTFGAAGIKMERDAALAGIECNSTLGGAMATESLNGLFRLSCRSSTSMWFDLISQFQGISAFLTGLSLVCLVLYFVTSSDSGSLVIDSLSANGHPDPPVTQRIFWALTEGATATALLWAEGKEALNALQAASVCSGLFYTVILIFFCVCFWRTLKIEFGDLDPNGPQFTMSMLDVIYRPSLRRLAKLLVATVAPWFPFGKASSKINNSKPFVTMVVLAIPFYAFVFLEILQVVETGLGYIGWSIYMGFVAYATGIRITIREKYGIYGNLLEDFFATMFAYPLSALQLEDHMECYKPVANGDINDNPHREFMLEAIIDT</sequence>
<dbReference type="PANTHER" id="PTHR30047:SF7">
    <property type="entry name" value="HIGH-AFFINITY CHOLINE TRANSPORT PROTEIN"/>
    <property type="match status" value="1"/>
</dbReference>
<dbReference type="PROSITE" id="PS01303">
    <property type="entry name" value="BCCT"/>
    <property type="match status" value="1"/>
</dbReference>
<evidence type="ECO:0000256" key="1">
    <source>
        <dbReference type="ARBA" id="ARBA00004651"/>
    </source>
</evidence>
<evidence type="ECO:0000256" key="5">
    <source>
        <dbReference type="ARBA" id="ARBA00022989"/>
    </source>
</evidence>
<keyword evidence="3" id="KW-1003">Cell membrane</keyword>
<proteinExistence type="predicted"/>
<dbReference type="InterPro" id="IPR018093">
    <property type="entry name" value="BCCT_CS"/>
</dbReference>
<feature type="transmembrane region" description="Helical" evidence="7">
    <location>
        <begin position="464"/>
        <end position="486"/>
    </location>
</feature>
<feature type="transmembrane region" description="Helical" evidence="7">
    <location>
        <begin position="71"/>
        <end position="94"/>
    </location>
</feature>
<keyword evidence="2" id="KW-0813">Transport</keyword>
<organism evidence="8 9">
    <name type="scientific">Nematostella vectensis</name>
    <name type="common">Starlet sea anemone</name>
    <dbReference type="NCBI Taxonomy" id="45351"/>
    <lineage>
        <taxon>Eukaryota</taxon>
        <taxon>Metazoa</taxon>
        <taxon>Cnidaria</taxon>
        <taxon>Anthozoa</taxon>
        <taxon>Hexacorallia</taxon>
        <taxon>Actiniaria</taxon>
        <taxon>Edwardsiidae</taxon>
        <taxon>Nematostella</taxon>
    </lineage>
</organism>
<evidence type="ECO:0000256" key="4">
    <source>
        <dbReference type="ARBA" id="ARBA00022692"/>
    </source>
</evidence>
<feature type="transmembrane region" description="Helical" evidence="7">
    <location>
        <begin position="492"/>
        <end position="512"/>
    </location>
</feature>
<dbReference type="Proteomes" id="UP000001593">
    <property type="component" value="Unassembled WGS sequence"/>
</dbReference>
<evidence type="ECO:0000256" key="2">
    <source>
        <dbReference type="ARBA" id="ARBA00022448"/>
    </source>
</evidence>
<dbReference type="eggNOG" id="ENOG502QRGP">
    <property type="taxonomic scope" value="Eukaryota"/>
</dbReference>
<dbReference type="OMA" id="FYWAWAL"/>
<dbReference type="PANTHER" id="PTHR30047">
    <property type="entry name" value="HIGH-AFFINITY CHOLINE TRANSPORT PROTEIN-RELATED"/>
    <property type="match status" value="1"/>
</dbReference>
<protein>
    <submittedName>
        <fullName evidence="8">Uncharacterized protein</fullName>
    </submittedName>
</protein>
<dbReference type="AlphaFoldDB" id="A7RJT1"/>
<dbReference type="InParanoid" id="A7RJT1"/>
<dbReference type="Pfam" id="PF02028">
    <property type="entry name" value="BCCT"/>
    <property type="match status" value="1"/>
</dbReference>
<feature type="transmembrane region" description="Helical" evidence="7">
    <location>
        <begin position="238"/>
        <end position="261"/>
    </location>
</feature>
<evidence type="ECO:0000313" key="9">
    <source>
        <dbReference type="Proteomes" id="UP000001593"/>
    </source>
</evidence>
<gene>
    <name evidence="8" type="ORF">NEMVEDRAFT_v1g198151</name>
</gene>
<evidence type="ECO:0000256" key="7">
    <source>
        <dbReference type="SAM" id="Phobius"/>
    </source>
</evidence>
<dbReference type="GO" id="GO:0005886">
    <property type="term" value="C:plasma membrane"/>
    <property type="evidence" value="ECO:0000318"/>
    <property type="project" value="GO_Central"/>
</dbReference>
<evidence type="ECO:0000256" key="6">
    <source>
        <dbReference type="ARBA" id="ARBA00023136"/>
    </source>
</evidence>
<feature type="transmembrane region" description="Helical" evidence="7">
    <location>
        <begin position="312"/>
        <end position="330"/>
    </location>
</feature>
<keyword evidence="5 7" id="KW-1133">Transmembrane helix</keyword>
<keyword evidence="4 7" id="KW-0812">Transmembrane</keyword>
<feature type="transmembrane region" description="Helical" evidence="7">
    <location>
        <begin position="142"/>
        <end position="163"/>
    </location>
</feature>
<keyword evidence="6 7" id="KW-0472">Membrane</keyword>
<feature type="transmembrane region" description="Helical" evidence="7">
    <location>
        <begin position="114"/>
        <end position="135"/>
    </location>
</feature>
<dbReference type="GO" id="GO:0022857">
    <property type="term" value="F:transmembrane transporter activity"/>
    <property type="evidence" value="ECO:0000318"/>
    <property type="project" value="GO_Central"/>
</dbReference>
<evidence type="ECO:0000313" key="8">
    <source>
        <dbReference type="EMBL" id="EDO48323.1"/>
    </source>
</evidence>
<dbReference type="EMBL" id="DS469514">
    <property type="protein sequence ID" value="EDO48323.1"/>
    <property type="molecule type" value="Genomic_DNA"/>
</dbReference>
<dbReference type="HOGENOM" id="CLU_010118_5_0_1"/>
<feature type="transmembrane region" description="Helical" evidence="7">
    <location>
        <begin position="267"/>
        <end position="291"/>
    </location>
</feature>
<feature type="transmembrane region" description="Helical" evidence="7">
    <location>
        <begin position="208"/>
        <end position="226"/>
    </location>
</feature>
<keyword evidence="9" id="KW-1185">Reference proteome</keyword>
<feature type="transmembrane region" description="Helical" evidence="7">
    <location>
        <begin position="20"/>
        <end position="41"/>
    </location>
</feature>
<accession>A7RJT1</accession>
<dbReference type="PhylomeDB" id="A7RJT1"/>
<name>A7RJT1_NEMVE</name>
<reference evidence="8 9" key="1">
    <citation type="journal article" date="2007" name="Science">
        <title>Sea anemone genome reveals ancestral eumetazoan gene repertoire and genomic organization.</title>
        <authorList>
            <person name="Putnam N.H."/>
            <person name="Srivastava M."/>
            <person name="Hellsten U."/>
            <person name="Dirks B."/>
            <person name="Chapman J."/>
            <person name="Salamov A."/>
            <person name="Terry A."/>
            <person name="Shapiro H."/>
            <person name="Lindquist E."/>
            <person name="Kapitonov V.V."/>
            <person name="Jurka J."/>
            <person name="Genikhovich G."/>
            <person name="Grigoriev I.V."/>
            <person name="Lucas S.M."/>
            <person name="Steele R.E."/>
            <person name="Finnerty J.R."/>
            <person name="Technau U."/>
            <person name="Martindale M.Q."/>
            <person name="Rokhsar D.S."/>
        </authorList>
    </citation>
    <scope>NUCLEOTIDE SEQUENCE [LARGE SCALE GENOMIC DNA]</scope>
    <source>
        <strain evidence="9">CH2 X CH6</strain>
    </source>
</reference>
<feature type="transmembrane region" description="Helical" evidence="7">
    <location>
        <begin position="380"/>
        <end position="404"/>
    </location>
</feature>